<dbReference type="OrthoDB" id="3166447at2759"/>
<organism evidence="1 2">
    <name type="scientific">Asterophora parasitica</name>
    <dbReference type="NCBI Taxonomy" id="117018"/>
    <lineage>
        <taxon>Eukaryota</taxon>
        <taxon>Fungi</taxon>
        <taxon>Dikarya</taxon>
        <taxon>Basidiomycota</taxon>
        <taxon>Agaricomycotina</taxon>
        <taxon>Agaricomycetes</taxon>
        <taxon>Agaricomycetidae</taxon>
        <taxon>Agaricales</taxon>
        <taxon>Tricholomatineae</taxon>
        <taxon>Lyophyllaceae</taxon>
        <taxon>Asterophora</taxon>
    </lineage>
</organism>
<feature type="non-terminal residue" evidence="1">
    <location>
        <position position="133"/>
    </location>
</feature>
<evidence type="ECO:0000313" key="2">
    <source>
        <dbReference type="Proteomes" id="UP000775547"/>
    </source>
</evidence>
<gene>
    <name evidence="1" type="ORF">DXG03_007200</name>
</gene>
<sequence>MPPPLEFLIGTSRPHQTADFVEYHARPSLFYPANLPFNCSLDLASHPILDAVRSSLFPNLPPGHYITAVRDKLEIVEAGSYLAPQPRSLRNDGRSATIVITLPSRFDGGALIVHNRDGNHERYLGKGSATDEI</sequence>
<dbReference type="AlphaFoldDB" id="A0A9P7K875"/>
<protein>
    <submittedName>
        <fullName evidence="1">Uncharacterized protein</fullName>
    </submittedName>
</protein>
<reference evidence="1" key="1">
    <citation type="submission" date="2020-07" db="EMBL/GenBank/DDBJ databases">
        <authorList>
            <person name="Nieuwenhuis M."/>
            <person name="Van De Peppel L.J.J."/>
        </authorList>
    </citation>
    <scope>NUCLEOTIDE SEQUENCE</scope>
    <source>
        <strain evidence="1">AP01</strain>
        <tissue evidence="1">Mycelium</tissue>
    </source>
</reference>
<comment type="caution">
    <text evidence="1">The sequence shown here is derived from an EMBL/GenBank/DDBJ whole genome shotgun (WGS) entry which is preliminary data.</text>
</comment>
<proteinExistence type="predicted"/>
<reference evidence="1" key="2">
    <citation type="submission" date="2021-10" db="EMBL/GenBank/DDBJ databases">
        <title>Phylogenomics reveals ancestral predisposition of the termite-cultivated fungus Termitomyces towards a domesticated lifestyle.</title>
        <authorList>
            <person name="Auxier B."/>
            <person name="Grum-Grzhimaylo A."/>
            <person name="Cardenas M.E."/>
            <person name="Lodge J.D."/>
            <person name="Laessoe T."/>
            <person name="Pedersen O."/>
            <person name="Smith M.E."/>
            <person name="Kuyper T.W."/>
            <person name="Franco-Molano E.A."/>
            <person name="Baroni T.J."/>
            <person name="Aanen D.K."/>
        </authorList>
    </citation>
    <scope>NUCLEOTIDE SEQUENCE</scope>
    <source>
        <strain evidence="1">AP01</strain>
        <tissue evidence="1">Mycelium</tissue>
    </source>
</reference>
<keyword evidence="2" id="KW-1185">Reference proteome</keyword>
<accession>A0A9P7K875</accession>
<name>A0A9P7K875_9AGAR</name>
<dbReference type="Proteomes" id="UP000775547">
    <property type="component" value="Unassembled WGS sequence"/>
</dbReference>
<evidence type="ECO:0000313" key="1">
    <source>
        <dbReference type="EMBL" id="KAG5640783.1"/>
    </source>
</evidence>
<dbReference type="EMBL" id="JABCKV010000508">
    <property type="protein sequence ID" value="KAG5640783.1"/>
    <property type="molecule type" value="Genomic_DNA"/>
</dbReference>